<dbReference type="EMBL" id="CAUJNA010001302">
    <property type="protein sequence ID" value="CAJ1385905.1"/>
    <property type="molecule type" value="Genomic_DNA"/>
</dbReference>
<evidence type="ECO:0000256" key="1">
    <source>
        <dbReference type="ARBA" id="ARBA00022737"/>
    </source>
</evidence>
<dbReference type="PROSITE" id="PS51375">
    <property type="entry name" value="PPR"/>
    <property type="match status" value="2"/>
</dbReference>
<dbReference type="InterPro" id="IPR002885">
    <property type="entry name" value="PPR_rpt"/>
</dbReference>
<dbReference type="Gene3D" id="1.25.40.10">
    <property type="entry name" value="Tetratricopeptide repeat domain"/>
    <property type="match status" value="2"/>
</dbReference>
<evidence type="ECO:0008006" key="5">
    <source>
        <dbReference type="Google" id="ProtNLM"/>
    </source>
</evidence>
<organism evidence="3 4">
    <name type="scientific">Effrenium voratum</name>
    <dbReference type="NCBI Taxonomy" id="2562239"/>
    <lineage>
        <taxon>Eukaryota</taxon>
        <taxon>Sar</taxon>
        <taxon>Alveolata</taxon>
        <taxon>Dinophyceae</taxon>
        <taxon>Suessiales</taxon>
        <taxon>Symbiodiniaceae</taxon>
        <taxon>Effrenium</taxon>
    </lineage>
</organism>
<gene>
    <name evidence="3" type="ORF">EVOR1521_LOCUS12393</name>
</gene>
<feature type="repeat" description="PPR" evidence="2">
    <location>
        <begin position="54"/>
        <end position="88"/>
    </location>
</feature>
<dbReference type="AlphaFoldDB" id="A0AA36MTZ9"/>
<name>A0AA36MTZ9_9DINO</name>
<comment type="caution">
    <text evidence="3">The sequence shown here is derived from an EMBL/GenBank/DDBJ whole genome shotgun (WGS) entry which is preliminary data.</text>
</comment>
<dbReference type="PANTHER" id="PTHR47447">
    <property type="entry name" value="OS03G0856100 PROTEIN"/>
    <property type="match status" value="1"/>
</dbReference>
<protein>
    <recommendedName>
        <fullName evidence="5">Pentatricopeptide repeat-containing protein, chloroplastic</fullName>
    </recommendedName>
</protein>
<evidence type="ECO:0000256" key="2">
    <source>
        <dbReference type="PROSITE-ProRule" id="PRU00708"/>
    </source>
</evidence>
<dbReference type="PROSITE" id="PS51257">
    <property type="entry name" value="PROKAR_LIPOPROTEIN"/>
    <property type="match status" value="1"/>
</dbReference>
<accession>A0AA36MTZ9</accession>
<feature type="repeat" description="PPR" evidence="2">
    <location>
        <begin position="89"/>
        <end position="123"/>
    </location>
</feature>
<dbReference type="Pfam" id="PF01535">
    <property type="entry name" value="PPR"/>
    <property type="match status" value="1"/>
</dbReference>
<dbReference type="PANTHER" id="PTHR47447:SF17">
    <property type="entry name" value="OS12G0638900 PROTEIN"/>
    <property type="match status" value="1"/>
</dbReference>
<dbReference type="Proteomes" id="UP001178507">
    <property type="component" value="Unassembled WGS sequence"/>
</dbReference>
<keyword evidence="1" id="KW-0677">Repeat</keyword>
<evidence type="ECO:0000313" key="3">
    <source>
        <dbReference type="EMBL" id="CAJ1385905.1"/>
    </source>
</evidence>
<keyword evidence="4" id="KW-1185">Reference proteome</keyword>
<evidence type="ECO:0000313" key="4">
    <source>
        <dbReference type="Proteomes" id="UP001178507"/>
    </source>
</evidence>
<proteinExistence type="predicted"/>
<dbReference type="InterPro" id="IPR011990">
    <property type="entry name" value="TPR-like_helical_dom_sf"/>
</dbReference>
<sequence length="268" mass="29018">MDSPERRPKADRSVLRRQVACSAAMASCEKAGAAKWVLCLRLLSELPTSFWVPDRICYSSCISACEKASRWRAALEIFQDMCGKRLQADVINYAAVMSAMEKGHRWQEALHLFAQMSHAKLQANTVSLSVAVSACEKGRNWQMALELFEGAGSLDVALLSAALAACDVGGCWERAVAIWSAEFSRSIQVNSVALNACLSACGRATRWELVLSILEADQAEKVDATSYGVAAQACAAALRPATRGTERPETESPVGLGRLVGRELYLSL</sequence>
<reference evidence="3" key="1">
    <citation type="submission" date="2023-08" db="EMBL/GenBank/DDBJ databases">
        <authorList>
            <person name="Chen Y."/>
            <person name="Shah S."/>
            <person name="Dougan E. K."/>
            <person name="Thang M."/>
            <person name="Chan C."/>
        </authorList>
    </citation>
    <scope>NUCLEOTIDE SEQUENCE</scope>
</reference>
<dbReference type="NCBIfam" id="TIGR00756">
    <property type="entry name" value="PPR"/>
    <property type="match status" value="1"/>
</dbReference>